<organism evidence="1">
    <name type="scientific">Chromera velia CCMP2878</name>
    <dbReference type="NCBI Taxonomy" id="1169474"/>
    <lineage>
        <taxon>Eukaryota</taxon>
        <taxon>Sar</taxon>
        <taxon>Alveolata</taxon>
        <taxon>Colpodellida</taxon>
        <taxon>Chromeraceae</taxon>
        <taxon>Chromera</taxon>
    </lineage>
</organism>
<protein>
    <recommendedName>
        <fullName evidence="2">Glutamate N-acetyltransferase</fullName>
    </recommendedName>
</protein>
<dbReference type="EMBL" id="CDMZ01004827">
    <property type="protein sequence ID" value="CEM51049.1"/>
    <property type="molecule type" value="Genomic_DNA"/>
</dbReference>
<dbReference type="VEuPathDB" id="CryptoDB:Cvel_35011"/>
<accession>A0A0G4I297</accession>
<feature type="non-terminal residue" evidence="1">
    <location>
        <position position="1"/>
    </location>
</feature>
<gene>
    <name evidence="1" type="ORF">Cvel_35011</name>
</gene>
<reference evidence="1" key="1">
    <citation type="submission" date="2014-11" db="EMBL/GenBank/DDBJ databases">
        <authorList>
            <person name="Otto D Thomas"/>
            <person name="Naeem Raeece"/>
        </authorList>
    </citation>
    <scope>NUCLEOTIDE SEQUENCE</scope>
</reference>
<dbReference type="InterPro" id="IPR042195">
    <property type="entry name" value="ArgJ_beta_C"/>
</dbReference>
<proteinExistence type="predicted"/>
<evidence type="ECO:0008006" key="2">
    <source>
        <dbReference type="Google" id="ProtNLM"/>
    </source>
</evidence>
<name>A0A0G4I297_9ALVE</name>
<evidence type="ECO:0000313" key="1">
    <source>
        <dbReference type="EMBL" id="CEM51049.1"/>
    </source>
</evidence>
<dbReference type="Gene3D" id="3.10.20.340">
    <property type="entry name" value="ArgJ beta chain, C-terminal domain"/>
    <property type="match status" value="1"/>
</dbReference>
<dbReference type="AlphaFoldDB" id="A0A0G4I297"/>
<sequence length="82" mass="9129">SLVYSDRAFDLSPELEAKLAKYMEDATLYRPSETGGHQPDFPVHDRSVVITIDFGLGGRGAARVVGADLTREYVTYNSDYRT</sequence>